<evidence type="ECO:0000313" key="1">
    <source>
        <dbReference type="EMBL" id="KAF3032561.1"/>
    </source>
</evidence>
<accession>A0A9P5BWU4</accession>
<keyword evidence="2" id="KW-1185">Reference proteome</keyword>
<dbReference type="AlphaFoldDB" id="A0A9P5BWU4"/>
<organism evidence="1 2">
    <name type="scientific">Didymella heteroderae</name>
    <dbReference type="NCBI Taxonomy" id="1769908"/>
    <lineage>
        <taxon>Eukaryota</taxon>
        <taxon>Fungi</taxon>
        <taxon>Dikarya</taxon>
        <taxon>Ascomycota</taxon>
        <taxon>Pezizomycotina</taxon>
        <taxon>Dothideomycetes</taxon>
        <taxon>Pleosporomycetidae</taxon>
        <taxon>Pleosporales</taxon>
        <taxon>Pleosporineae</taxon>
        <taxon>Didymellaceae</taxon>
        <taxon>Didymella</taxon>
    </lineage>
</organism>
<name>A0A9P5BWU4_9PLEO</name>
<sequence>MALPRFSIRPGSPDLARLVQDRLQKVQEGFPALCPSTLNELQVVADKLSAIAEVCQAVTKRLEADGSRQDAAAAFEQIKQALEWTEFLEEATISPLPTQRLLLFRAHRQRARDEPGLYSSLTTEVVLNEHYKKGKTVEEFLNAFGRHLGKTELEKQTSRRSTPDFTSTSSRLEWTLHLTGRKSQERSEQAAAGPVSFVVFDFQALNAAPDINVFRASDVLDYLDKNGKSGLIPQQYQQWARNCDEYILMGRGVEKAVVQVVPWSELRWIPIINDQFCNAYTLKIYERFRDNSVDRQVETELGQVCKTVLESAISIAGREADDVELVQLMVELITARGMWFWGIRTTISDADIRNGCDAILQDRLAVKMGQLCL</sequence>
<reference evidence="1" key="1">
    <citation type="submission" date="2019-04" db="EMBL/GenBank/DDBJ databases">
        <title>Sequencing of skin fungus with MAO and IRED activity.</title>
        <authorList>
            <person name="Marsaioli A.J."/>
            <person name="Bonatto J.M.C."/>
            <person name="Reis Junior O."/>
        </authorList>
    </citation>
    <scope>NUCLEOTIDE SEQUENCE</scope>
    <source>
        <strain evidence="1">28M1</strain>
    </source>
</reference>
<proteinExistence type="predicted"/>
<comment type="caution">
    <text evidence="1">The sequence shown here is derived from an EMBL/GenBank/DDBJ whole genome shotgun (WGS) entry which is preliminary data.</text>
</comment>
<protein>
    <submittedName>
        <fullName evidence="1">Uncharacterized protein</fullName>
    </submittedName>
</protein>
<dbReference type="OrthoDB" id="3798384at2759"/>
<dbReference type="EMBL" id="SWKV01000097">
    <property type="protein sequence ID" value="KAF3032561.1"/>
    <property type="molecule type" value="Genomic_DNA"/>
</dbReference>
<gene>
    <name evidence="1" type="ORF">E8E12_002159</name>
</gene>
<dbReference type="Proteomes" id="UP000758155">
    <property type="component" value="Unassembled WGS sequence"/>
</dbReference>
<evidence type="ECO:0000313" key="2">
    <source>
        <dbReference type="Proteomes" id="UP000758155"/>
    </source>
</evidence>